<keyword evidence="1" id="KW-0694">RNA-binding</keyword>
<dbReference type="Proteomes" id="UP000800235">
    <property type="component" value="Unassembled WGS sequence"/>
</dbReference>
<reference evidence="5" key="1">
    <citation type="journal article" date="2020" name="Stud. Mycol.">
        <title>101 Dothideomycetes genomes: a test case for predicting lifestyles and emergence of pathogens.</title>
        <authorList>
            <person name="Haridas S."/>
            <person name="Albert R."/>
            <person name="Binder M."/>
            <person name="Bloem J."/>
            <person name="Labutti K."/>
            <person name="Salamov A."/>
            <person name="Andreopoulos B."/>
            <person name="Baker S."/>
            <person name="Barry K."/>
            <person name="Bills G."/>
            <person name="Bluhm B."/>
            <person name="Cannon C."/>
            <person name="Castanera R."/>
            <person name="Culley D."/>
            <person name="Daum C."/>
            <person name="Ezra D."/>
            <person name="Gonzalez J."/>
            <person name="Henrissat B."/>
            <person name="Kuo A."/>
            <person name="Liang C."/>
            <person name="Lipzen A."/>
            <person name="Lutzoni F."/>
            <person name="Magnuson J."/>
            <person name="Mondo S."/>
            <person name="Nolan M."/>
            <person name="Ohm R."/>
            <person name="Pangilinan J."/>
            <person name="Park H.-J."/>
            <person name="Ramirez L."/>
            <person name="Alfaro M."/>
            <person name="Sun H."/>
            <person name="Tritt A."/>
            <person name="Yoshinaga Y."/>
            <person name="Zwiers L.-H."/>
            <person name="Turgeon B."/>
            <person name="Goodwin S."/>
            <person name="Spatafora J."/>
            <person name="Crous P."/>
            <person name="Grigoriev I."/>
        </authorList>
    </citation>
    <scope>NUCLEOTIDE SEQUENCE</scope>
    <source>
        <strain evidence="5">CBS 130266</strain>
    </source>
</reference>
<dbReference type="GO" id="GO:0003729">
    <property type="term" value="F:mRNA binding"/>
    <property type="evidence" value="ECO:0007669"/>
    <property type="project" value="TreeGrafter"/>
</dbReference>
<dbReference type="InterPro" id="IPR010920">
    <property type="entry name" value="LSM_dom_sf"/>
</dbReference>
<evidence type="ECO:0000256" key="3">
    <source>
        <dbReference type="SAM" id="MobiDB-lite"/>
    </source>
</evidence>
<dbReference type="OrthoDB" id="10263346at2759"/>
<evidence type="ECO:0000256" key="1">
    <source>
        <dbReference type="ARBA" id="ARBA00022884"/>
    </source>
</evidence>
<dbReference type="EMBL" id="MU007069">
    <property type="protein sequence ID" value="KAF2425537.1"/>
    <property type="molecule type" value="Genomic_DNA"/>
</dbReference>
<dbReference type="GO" id="GO:0000290">
    <property type="term" value="P:deadenylation-dependent decapping of nuclear-transcribed mRNA"/>
    <property type="evidence" value="ECO:0007669"/>
    <property type="project" value="TreeGrafter"/>
</dbReference>
<dbReference type="Pfam" id="PF01423">
    <property type="entry name" value="LSM"/>
    <property type="match status" value="1"/>
</dbReference>
<keyword evidence="6" id="KW-1185">Reference proteome</keyword>
<dbReference type="PANTHER" id="PTHR15588:SF8">
    <property type="entry name" value="U6 SNRNA-ASSOCIATED SM-LIKE PROTEIN LSM1"/>
    <property type="match status" value="1"/>
</dbReference>
<dbReference type="AlphaFoldDB" id="A0A9P4NKQ7"/>
<evidence type="ECO:0000313" key="5">
    <source>
        <dbReference type="EMBL" id="KAF2425537.1"/>
    </source>
</evidence>
<name>A0A9P4NKQ7_9PEZI</name>
<protein>
    <recommendedName>
        <fullName evidence="4">Sm domain-containing protein</fullName>
    </recommendedName>
</protein>
<evidence type="ECO:0000259" key="4">
    <source>
        <dbReference type="Pfam" id="PF01423"/>
    </source>
</evidence>
<keyword evidence="2" id="KW-0687">Ribonucleoprotein</keyword>
<organism evidence="5 6">
    <name type="scientific">Tothia fuscella</name>
    <dbReference type="NCBI Taxonomy" id="1048955"/>
    <lineage>
        <taxon>Eukaryota</taxon>
        <taxon>Fungi</taxon>
        <taxon>Dikarya</taxon>
        <taxon>Ascomycota</taxon>
        <taxon>Pezizomycotina</taxon>
        <taxon>Dothideomycetes</taxon>
        <taxon>Pleosporomycetidae</taxon>
        <taxon>Venturiales</taxon>
        <taxon>Cylindrosympodiaceae</taxon>
        <taxon>Tothia</taxon>
    </lineage>
</organism>
<dbReference type="GO" id="GO:1990726">
    <property type="term" value="C:Lsm1-7-Pat1 complex"/>
    <property type="evidence" value="ECO:0007669"/>
    <property type="project" value="TreeGrafter"/>
</dbReference>
<dbReference type="GO" id="GO:1990904">
    <property type="term" value="C:ribonucleoprotein complex"/>
    <property type="evidence" value="ECO:0007669"/>
    <property type="project" value="UniProtKB-KW"/>
</dbReference>
<dbReference type="InterPro" id="IPR044642">
    <property type="entry name" value="PTHR15588"/>
</dbReference>
<proteinExistence type="predicted"/>
<sequence length="212" mass="23154">MYESIAGGQTHRRAQVPPAPIRQVTAPGPGPVKPTLRLPTSDLALSKYTPVTTGPTGRASAKATGSVKTNWRRQPGGPSINIRANRPSIVRFDDSGDEADERADDSSRICAFLGLSTVRIDDSGDEAEEEDVEDDDKIRFFVATSGVPPVDEYWGSVDEGGSLNNLNQAPALRDGRKLIGVLRSWDQFANLVLQDTVERVFVQRYYANRPTQ</sequence>
<evidence type="ECO:0000256" key="2">
    <source>
        <dbReference type="ARBA" id="ARBA00023274"/>
    </source>
</evidence>
<dbReference type="SUPFAM" id="SSF50182">
    <property type="entry name" value="Sm-like ribonucleoproteins"/>
    <property type="match status" value="1"/>
</dbReference>
<feature type="region of interest" description="Disordered" evidence="3">
    <location>
        <begin position="1"/>
        <end position="83"/>
    </location>
</feature>
<dbReference type="PANTHER" id="PTHR15588">
    <property type="entry name" value="LSM1"/>
    <property type="match status" value="1"/>
</dbReference>
<evidence type="ECO:0000313" key="6">
    <source>
        <dbReference type="Proteomes" id="UP000800235"/>
    </source>
</evidence>
<gene>
    <name evidence="5" type="ORF">EJ08DRAFT_736734</name>
</gene>
<dbReference type="Gene3D" id="2.30.30.100">
    <property type="match status" value="1"/>
</dbReference>
<feature type="domain" description="Sm" evidence="4">
    <location>
        <begin position="172"/>
        <end position="202"/>
    </location>
</feature>
<dbReference type="InterPro" id="IPR001163">
    <property type="entry name" value="Sm_dom_euk/arc"/>
</dbReference>
<accession>A0A9P4NKQ7</accession>
<comment type="caution">
    <text evidence="5">The sequence shown here is derived from an EMBL/GenBank/DDBJ whole genome shotgun (WGS) entry which is preliminary data.</text>
</comment>
<dbReference type="GO" id="GO:0000932">
    <property type="term" value="C:P-body"/>
    <property type="evidence" value="ECO:0007669"/>
    <property type="project" value="TreeGrafter"/>
</dbReference>